<dbReference type="InterPro" id="IPR047817">
    <property type="entry name" value="ABC2_TM_bact-type"/>
</dbReference>
<feature type="transmembrane region" description="Helical" evidence="9">
    <location>
        <begin position="251"/>
        <end position="269"/>
    </location>
</feature>
<sequence length="274" mass="29590">MHVTGGSVSVRHPAQHRSRSRHRLSPQAYLATTGRILRQLRADHRSVAMILLVPSVIITLIYFMFADVPHAPGTPSPFTNACLIMLGVFPLIVMFLITSITMQRERVSGTLERILATPLRRADLLAAYGTAFSLAAAAQASLACVVAFWFLGFETAGSPLLVIGIAIVNAVLGVGLGLLCSAFARTEFQAVQFMPLVIAPQLLLCGIIVPRNALPEWLQWVSNVMPASYALEALREVSAHPEPTATAVRDITIVVAFAVVAMFLAAATLRRRTP</sequence>
<dbReference type="GO" id="GO:0046677">
    <property type="term" value="P:response to antibiotic"/>
    <property type="evidence" value="ECO:0007669"/>
    <property type="project" value="UniProtKB-KW"/>
</dbReference>
<evidence type="ECO:0000259" key="11">
    <source>
        <dbReference type="PROSITE" id="PS51012"/>
    </source>
</evidence>
<keyword evidence="3 9" id="KW-0813">Transport</keyword>
<feature type="transmembrane region" description="Helical" evidence="9">
    <location>
        <begin position="124"/>
        <end position="151"/>
    </location>
</feature>
<evidence type="ECO:0000256" key="2">
    <source>
        <dbReference type="ARBA" id="ARBA00007783"/>
    </source>
</evidence>
<feature type="compositionally biased region" description="Basic residues" evidence="10">
    <location>
        <begin position="13"/>
        <end position="23"/>
    </location>
</feature>
<dbReference type="GO" id="GO:0140359">
    <property type="term" value="F:ABC-type transporter activity"/>
    <property type="evidence" value="ECO:0007669"/>
    <property type="project" value="InterPro"/>
</dbReference>
<proteinExistence type="inferred from homology"/>
<dbReference type="PIRSF" id="PIRSF006648">
    <property type="entry name" value="DrrB"/>
    <property type="match status" value="1"/>
</dbReference>
<dbReference type="Pfam" id="PF01061">
    <property type="entry name" value="ABC2_membrane"/>
    <property type="match status" value="1"/>
</dbReference>
<gene>
    <name evidence="12" type="ORF">MMON_15880</name>
</gene>
<evidence type="ECO:0000313" key="12">
    <source>
        <dbReference type="EMBL" id="BBZ60287.1"/>
    </source>
</evidence>
<evidence type="ECO:0000256" key="10">
    <source>
        <dbReference type="SAM" id="MobiDB-lite"/>
    </source>
</evidence>
<keyword evidence="13" id="KW-1185">Reference proteome</keyword>
<organism evidence="12 13">
    <name type="scientific">Mycolicibacterium monacense</name>
    <name type="common">Mycobacterium monacense</name>
    <dbReference type="NCBI Taxonomy" id="85693"/>
    <lineage>
        <taxon>Bacteria</taxon>
        <taxon>Bacillati</taxon>
        <taxon>Actinomycetota</taxon>
        <taxon>Actinomycetes</taxon>
        <taxon>Mycobacteriales</taxon>
        <taxon>Mycobacteriaceae</taxon>
        <taxon>Mycolicibacterium</taxon>
    </lineage>
</organism>
<reference evidence="12 13" key="1">
    <citation type="journal article" date="2019" name="Emerg. Microbes Infect.">
        <title>Comprehensive subspecies identification of 175 nontuberculous mycobacteria species based on 7547 genomic profiles.</title>
        <authorList>
            <person name="Matsumoto Y."/>
            <person name="Kinjo T."/>
            <person name="Motooka D."/>
            <person name="Nabeya D."/>
            <person name="Jung N."/>
            <person name="Uechi K."/>
            <person name="Horii T."/>
            <person name="Iida T."/>
            <person name="Fujita J."/>
            <person name="Nakamura S."/>
        </authorList>
    </citation>
    <scope>NUCLEOTIDE SEQUENCE [LARGE SCALE GENOMIC DNA]</scope>
    <source>
        <strain evidence="12 13">JCM 15658</strain>
    </source>
</reference>
<dbReference type="PROSITE" id="PS51012">
    <property type="entry name" value="ABC_TM2"/>
    <property type="match status" value="1"/>
</dbReference>
<dbReference type="NCBIfam" id="TIGR00025">
    <property type="entry name" value="Mtu_efflux"/>
    <property type="match status" value="1"/>
</dbReference>
<evidence type="ECO:0000256" key="8">
    <source>
        <dbReference type="ARBA" id="ARBA00023251"/>
    </source>
</evidence>
<evidence type="ECO:0000256" key="6">
    <source>
        <dbReference type="ARBA" id="ARBA00022989"/>
    </source>
</evidence>
<evidence type="ECO:0000256" key="1">
    <source>
        <dbReference type="ARBA" id="ARBA00004651"/>
    </source>
</evidence>
<keyword evidence="4 9" id="KW-1003">Cell membrane</keyword>
<keyword evidence="7 9" id="KW-0472">Membrane</keyword>
<name>A0AAD1IVC3_MYCMB</name>
<feature type="transmembrane region" description="Helical" evidence="9">
    <location>
        <begin position="78"/>
        <end position="103"/>
    </location>
</feature>
<protein>
    <recommendedName>
        <fullName evidence="9">Transport permease protein</fullName>
    </recommendedName>
</protein>
<evidence type="ECO:0000256" key="7">
    <source>
        <dbReference type="ARBA" id="ARBA00023136"/>
    </source>
</evidence>
<accession>A0AAD1IVC3</accession>
<comment type="subcellular location">
    <subcellularLocation>
        <location evidence="1 9">Cell membrane</location>
        <topology evidence="1 9">Multi-pass membrane protein</topology>
    </subcellularLocation>
</comment>
<evidence type="ECO:0000313" key="13">
    <source>
        <dbReference type="Proteomes" id="UP000466039"/>
    </source>
</evidence>
<evidence type="ECO:0000256" key="5">
    <source>
        <dbReference type="ARBA" id="ARBA00022692"/>
    </source>
</evidence>
<dbReference type="RefSeq" id="WP_183497711.1">
    <property type="nucleotide sequence ID" value="NZ_AP022617.1"/>
</dbReference>
<dbReference type="GO" id="GO:1900753">
    <property type="term" value="P:doxorubicin transport"/>
    <property type="evidence" value="ECO:0007669"/>
    <property type="project" value="InterPro"/>
</dbReference>
<dbReference type="InterPro" id="IPR013525">
    <property type="entry name" value="ABC2_TM"/>
</dbReference>
<dbReference type="EMBL" id="AP022617">
    <property type="protein sequence ID" value="BBZ60287.1"/>
    <property type="molecule type" value="Genomic_DNA"/>
</dbReference>
<dbReference type="InterPro" id="IPR051449">
    <property type="entry name" value="ABC-2_transporter_component"/>
</dbReference>
<dbReference type="AlphaFoldDB" id="A0AAD1IVC3"/>
<keyword evidence="6 9" id="KW-1133">Transmembrane helix</keyword>
<dbReference type="GO" id="GO:0043190">
    <property type="term" value="C:ATP-binding cassette (ABC) transporter complex"/>
    <property type="evidence" value="ECO:0007669"/>
    <property type="project" value="InterPro"/>
</dbReference>
<keyword evidence="5 9" id="KW-0812">Transmembrane</keyword>
<dbReference type="Proteomes" id="UP000466039">
    <property type="component" value="Chromosome"/>
</dbReference>
<dbReference type="PANTHER" id="PTHR30294">
    <property type="entry name" value="MEMBRANE COMPONENT OF ABC TRANSPORTER YHHJ-RELATED"/>
    <property type="match status" value="1"/>
</dbReference>
<feature type="region of interest" description="Disordered" evidence="10">
    <location>
        <begin position="1"/>
        <end position="23"/>
    </location>
</feature>
<evidence type="ECO:0000256" key="4">
    <source>
        <dbReference type="ARBA" id="ARBA00022475"/>
    </source>
</evidence>
<evidence type="ECO:0000256" key="9">
    <source>
        <dbReference type="RuleBase" id="RU361157"/>
    </source>
</evidence>
<feature type="domain" description="ABC transmembrane type-2" evidence="11">
    <location>
        <begin position="45"/>
        <end position="272"/>
    </location>
</feature>
<evidence type="ECO:0000256" key="3">
    <source>
        <dbReference type="ARBA" id="ARBA00022448"/>
    </source>
</evidence>
<dbReference type="InterPro" id="IPR004377">
    <property type="entry name" value="ABC_transpt_DrrB/DrrC"/>
</dbReference>
<keyword evidence="8" id="KW-0046">Antibiotic resistance</keyword>
<feature type="transmembrane region" description="Helical" evidence="9">
    <location>
        <begin position="191"/>
        <end position="209"/>
    </location>
</feature>
<dbReference type="PANTHER" id="PTHR30294:SF38">
    <property type="entry name" value="TRANSPORT PERMEASE PROTEIN"/>
    <property type="match status" value="1"/>
</dbReference>
<feature type="transmembrane region" description="Helical" evidence="9">
    <location>
        <begin position="157"/>
        <end position="179"/>
    </location>
</feature>
<dbReference type="InterPro" id="IPR000412">
    <property type="entry name" value="ABC_2_transport"/>
</dbReference>
<dbReference type="GO" id="GO:0043215">
    <property type="term" value="P:daunorubicin transport"/>
    <property type="evidence" value="ECO:0007669"/>
    <property type="project" value="InterPro"/>
</dbReference>
<feature type="transmembrane region" description="Helical" evidence="9">
    <location>
        <begin position="47"/>
        <end position="66"/>
    </location>
</feature>
<comment type="similarity">
    <text evidence="2 9">Belongs to the ABC-2 integral membrane protein family.</text>
</comment>